<protein>
    <submittedName>
        <fullName evidence="7">TetR/AcrR family transcriptional regulator</fullName>
    </submittedName>
</protein>
<dbReference type="RefSeq" id="WP_379794666.1">
    <property type="nucleotide sequence ID" value="NZ_JBHLUD010000019.1"/>
</dbReference>
<accession>A0ABV6N857</accession>
<evidence type="ECO:0000256" key="4">
    <source>
        <dbReference type="ARBA" id="ARBA00023163"/>
    </source>
</evidence>
<name>A0ABV6N857_9PSEU</name>
<dbReference type="Pfam" id="PF00440">
    <property type="entry name" value="TetR_N"/>
    <property type="match status" value="1"/>
</dbReference>
<dbReference type="PANTHER" id="PTHR30055">
    <property type="entry name" value="HTH-TYPE TRANSCRIPTIONAL REGULATOR RUTR"/>
    <property type="match status" value="1"/>
</dbReference>
<keyword evidence="1" id="KW-0678">Repressor</keyword>
<gene>
    <name evidence="7" type="ORF">ACFFH7_44930</name>
</gene>
<dbReference type="Gene3D" id="1.10.357.10">
    <property type="entry name" value="Tetracycline Repressor, domain 2"/>
    <property type="match status" value="1"/>
</dbReference>
<dbReference type="Proteomes" id="UP001589810">
    <property type="component" value="Unassembled WGS sequence"/>
</dbReference>
<evidence type="ECO:0000256" key="1">
    <source>
        <dbReference type="ARBA" id="ARBA00022491"/>
    </source>
</evidence>
<evidence type="ECO:0000256" key="2">
    <source>
        <dbReference type="ARBA" id="ARBA00023015"/>
    </source>
</evidence>
<proteinExistence type="predicted"/>
<dbReference type="SUPFAM" id="SSF46689">
    <property type="entry name" value="Homeodomain-like"/>
    <property type="match status" value="1"/>
</dbReference>
<dbReference type="InterPro" id="IPR036271">
    <property type="entry name" value="Tet_transcr_reg_TetR-rel_C_sf"/>
</dbReference>
<organism evidence="7 8">
    <name type="scientific">Kutzneria chonburiensis</name>
    <dbReference type="NCBI Taxonomy" id="1483604"/>
    <lineage>
        <taxon>Bacteria</taxon>
        <taxon>Bacillati</taxon>
        <taxon>Actinomycetota</taxon>
        <taxon>Actinomycetes</taxon>
        <taxon>Pseudonocardiales</taxon>
        <taxon>Pseudonocardiaceae</taxon>
        <taxon>Kutzneria</taxon>
    </lineage>
</organism>
<dbReference type="InterPro" id="IPR039538">
    <property type="entry name" value="BetI_C"/>
</dbReference>
<dbReference type="PRINTS" id="PR00455">
    <property type="entry name" value="HTHTETR"/>
</dbReference>
<dbReference type="InterPro" id="IPR050109">
    <property type="entry name" value="HTH-type_TetR-like_transc_reg"/>
</dbReference>
<evidence type="ECO:0000313" key="7">
    <source>
        <dbReference type="EMBL" id="MFC0548719.1"/>
    </source>
</evidence>
<keyword evidence="8" id="KW-1185">Reference proteome</keyword>
<dbReference type="EMBL" id="JBHLUD010000019">
    <property type="protein sequence ID" value="MFC0548719.1"/>
    <property type="molecule type" value="Genomic_DNA"/>
</dbReference>
<reference evidence="7 8" key="1">
    <citation type="submission" date="2024-09" db="EMBL/GenBank/DDBJ databases">
        <authorList>
            <person name="Sun Q."/>
            <person name="Mori K."/>
        </authorList>
    </citation>
    <scope>NUCLEOTIDE SEQUENCE [LARGE SCALE GENOMIC DNA]</scope>
    <source>
        <strain evidence="7 8">TBRC 1432</strain>
    </source>
</reference>
<dbReference type="PANTHER" id="PTHR30055:SF228">
    <property type="entry name" value="TRANSCRIPTIONAL REGULATOR-RELATED"/>
    <property type="match status" value="1"/>
</dbReference>
<evidence type="ECO:0000256" key="3">
    <source>
        <dbReference type="ARBA" id="ARBA00023125"/>
    </source>
</evidence>
<sequence>MPRPSVSAERRAQILAATCAEIASSGVQDLRLTDVATRAGVSSGTVHYYFDSKQALLHAAFEHNHQQSLDRRAAILAAGGTPLELLTRLVDSYAPLDPDSVSAWRVWIELWVHGLREPELQELNETIYGEWRRTVVGLLRDAQDQGLIVDGDPVQMANTVVGMIDGLAIQVLLGSHNMTVDRMRLTCRAYLEGLAST</sequence>
<feature type="domain" description="HTH tetR-type" evidence="6">
    <location>
        <begin position="8"/>
        <end position="68"/>
    </location>
</feature>
<keyword evidence="3 5" id="KW-0238">DNA-binding</keyword>
<keyword evidence="2" id="KW-0805">Transcription regulation</keyword>
<dbReference type="InterPro" id="IPR009057">
    <property type="entry name" value="Homeodomain-like_sf"/>
</dbReference>
<evidence type="ECO:0000259" key="6">
    <source>
        <dbReference type="PROSITE" id="PS50977"/>
    </source>
</evidence>
<dbReference type="SUPFAM" id="SSF48498">
    <property type="entry name" value="Tetracyclin repressor-like, C-terminal domain"/>
    <property type="match status" value="1"/>
</dbReference>
<dbReference type="Pfam" id="PF13977">
    <property type="entry name" value="TetR_C_6"/>
    <property type="match status" value="1"/>
</dbReference>
<evidence type="ECO:0000256" key="5">
    <source>
        <dbReference type="PROSITE-ProRule" id="PRU00335"/>
    </source>
</evidence>
<feature type="DNA-binding region" description="H-T-H motif" evidence="5">
    <location>
        <begin position="31"/>
        <end position="50"/>
    </location>
</feature>
<comment type="caution">
    <text evidence="7">The sequence shown here is derived from an EMBL/GenBank/DDBJ whole genome shotgun (WGS) entry which is preliminary data.</text>
</comment>
<evidence type="ECO:0000313" key="8">
    <source>
        <dbReference type="Proteomes" id="UP001589810"/>
    </source>
</evidence>
<dbReference type="PROSITE" id="PS50977">
    <property type="entry name" value="HTH_TETR_2"/>
    <property type="match status" value="1"/>
</dbReference>
<dbReference type="InterPro" id="IPR001647">
    <property type="entry name" value="HTH_TetR"/>
</dbReference>
<keyword evidence="4" id="KW-0804">Transcription</keyword>